<feature type="compositionally biased region" description="Gly residues" evidence="1">
    <location>
        <begin position="53"/>
        <end position="62"/>
    </location>
</feature>
<feature type="signal peptide" evidence="2">
    <location>
        <begin position="1"/>
        <end position="25"/>
    </location>
</feature>
<evidence type="ECO:0000313" key="3">
    <source>
        <dbReference type="EMBL" id="EGT32201.1"/>
    </source>
</evidence>
<dbReference type="HOGENOM" id="CLU_2906148_0_0_1"/>
<dbReference type="EMBL" id="GL379894">
    <property type="protein sequence ID" value="EGT32201.1"/>
    <property type="molecule type" value="Genomic_DNA"/>
</dbReference>
<dbReference type="InParanoid" id="G0NJ97"/>
<proteinExistence type="predicted"/>
<keyword evidence="2" id="KW-0732">Signal</keyword>
<feature type="region of interest" description="Disordered" evidence="1">
    <location>
        <begin position="35"/>
        <end position="62"/>
    </location>
</feature>
<feature type="chain" id="PRO_5003405385" evidence="2">
    <location>
        <begin position="26"/>
        <end position="62"/>
    </location>
</feature>
<gene>
    <name evidence="3" type="ORF">CAEBREN_21587</name>
</gene>
<name>G0NJ97_CAEBE</name>
<protein>
    <submittedName>
        <fullName evidence="3">Uncharacterized protein</fullName>
    </submittedName>
</protein>
<accession>G0NJ97</accession>
<evidence type="ECO:0000313" key="4">
    <source>
        <dbReference type="Proteomes" id="UP000008068"/>
    </source>
</evidence>
<reference evidence="4" key="1">
    <citation type="submission" date="2011-07" db="EMBL/GenBank/DDBJ databases">
        <authorList>
            <consortium name="Caenorhabditis brenneri Sequencing and Analysis Consortium"/>
            <person name="Wilson R.K."/>
        </authorList>
    </citation>
    <scope>NUCLEOTIDE SEQUENCE [LARGE SCALE GENOMIC DNA]</scope>
    <source>
        <strain evidence="4">PB2801</strain>
    </source>
</reference>
<evidence type="ECO:0000256" key="1">
    <source>
        <dbReference type="SAM" id="MobiDB-lite"/>
    </source>
</evidence>
<dbReference type="Proteomes" id="UP000008068">
    <property type="component" value="Unassembled WGS sequence"/>
</dbReference>
<sequence>MINILRKHSIVVLHLVLYFPATLDSDIDNTVKEVPDENKEMTSNPNKKKGVKSVGGVGGGNR</sequence>
<organism evidence="4">
    <name type="scientific">Caenorhabditis brenneri</name>
    <name type="common">Nematode worm</name>
    <dbReference type="NCBI Taxonomy" id="135651"/>
    <lineage>
        <taxon>Eukaryota</taxon>
        <taxon>Metazoa</taxon>
        <taxon>Ecdysozoa</taxon>
        <taxon>Nematoda</taxon>
        <taxon>Chromadorea</taxon>
        <taxon>Rhabditida</taxon>
        <taxon>Rhabditina</taxon>
        <taxon>Rhabditomorpha</taxon>
        <taxon>Rhabditoidea</taxon>
        <taxon>Rhabditidae</taxon>
        <taxon>Peloderinae</taxon>
        <taxon>Caenorhabditis</taxon>
    </lineage>
</organism>
<evidence type="ECO:0000256" key="2">
    <source>
        <dbReference type="SAM" id="SignalP"/>
    </source>
</evidence>
<dbReference type="AlphaFoldDB" id="G0NJ97"/>
<keyword evidence="4" id="KW-1185">Reference proteome</keyword>